<evidence type="ECO:0000256" key="3">
    <source>
        <dbReference type="ARBA" id="ARBA00022723"/>
    </source>
</evidence>
<evidence type="ECO:0000313" key="9">
    <source>
        <dbReference type="EMBL" id="EHL01630.1"/>
    </source>
</evidence>
<dbReference type="InterPro" id="IPR012302">
    <property type="entry name" value="Malic_NAD-bd"/>
</dbReference>
<evidence type="ECO:0000256" key="2">
    <source>
        <dbReference type="ARBA" id="ARBA00008785"/>
    </source>
</evidence>
<sequence>MGTRMKRVSEEEEGKFLDELMVALNEVWPGIVVQFEDFKNPFPALEKYQHKYSCFNDDIQGTGAVVLAGIISALKSSGLKAKDQRAVFMGAGSAGTGVAKQIVEYYMKEGLSEDEARKAFWFVDTKGMITNDRGDKLAEHKKYFARDDNNGLQLKSLPEIVDYVKPTILMGLSTIRGIFDEPLLNKMAKLNKNPIIFPLSNPSSNAECTFEEAVKYTDGRALFASGSPFQDYVYKGKVMKPSQGNNMYVFPGIGLAAILNRIREVSVIVARDVIRTAQREKLDREPVLRDMNDAQLEAWIKERMYDPRKEDGYLELMRERNEELKREVEIASFEVREKLSAKL</sequence>
<reference evidence="9 10" key="1">
    <citation type="journal article" date="2012" name="Eukaryot. Cell">
        <title>Genome sequence of the fungus Glarea lozoyensis: the first genome sequence of a species from the Helotiaceae family.</title>
        <authorList>
            <person name="Youssar L."/>
            <person name="Gruening B.A."/>
            <person name="Erxleben A."/>
            <person name="Guenther S."/>
            <person name="Huettel W."/>
        </authorList>
    </citation>
    <scope>NUCLEOTIDE SEQUENCE [LARGE SCALE GENOMIC DNA]</scope>
    <source>
        <strain evidence="10">ATCC 74030 / MF5533</strain>
    </source>
</reference>
<evidence type="ECO:0000256" key="7">
    <source>
        <dbReference type="RuleBase" id="RU003426"/>
    </source>
</evidence>
<evidence type="ECO:0000256" key="1">
    <source>
        <dbReference type="ARBA" id="ARBA00001936"/>
    </source>
</evidence>
<gene>
    <name evidence="9" type="ORF">M7I_2263</name>
</gene>
<proteinExistence type="inferred from homology"/>
<keyword evidence="10" id="KW-1185">Reference proteome</keyword>
<dbReference type="SUPFAM" id="SSF51735">
    <property type="entry name" value="NAD(P)-binding Rossmann-fold domains"/>
    <property type="match status" value="1"/>
</dbReference>
<evidence type="ECO:0000256" key="6">
    <source>
        <dbReference type="PIRSR" id="PIRSR000106-3"/>
    </source>
</evidence>
<dbReference type="EMBL" id="AGUE01000047">
    <property type="protein sequence ID" value="EHL01630.1"/>
    <property type="molecule type" value="Genomic_DNA"/>
</dbReference>
<dbReference type="InParanoid" id="H0EIA9"/>
<dbReference type="GO" id="GO:0005739">
    <property type="term" value="C:mitochondrion"/>
    <property type="evidence" value="ECO:0007669"/>
    <property type="project" value="TreeGrafter"/>
</dbReference>
<dbReference type="Pfam" id="PF03949">
    <property type="entry name" value="Malic_M"/>
    <property type="match status" value="1"/>
</dbReference>
<dbReference type="OrthoDB" id="5365701at2759"/>
<comment type="similarity">
    <text evidence="2 7">Belongs to the malic enzymes family.</text>
</comment>
<dbReference type="AlphaFoldDB" id="H0EIA9"/>
<dbReference type="Pfam" id="PF00390">
    <property type="entry name" value="malic"/>
    <property type="match status" value="1"/>
</dbReference>
<dbReference type="InterPro" id="IPR001891">
    <property type="entry name" value="Malic_OxRdtase"/>
</dbReference>
<evidence type="ECO:0000256" key="4">
    <source>
        <dbReference type="ARBA" id="ARBA00023002"/>
    </source>
</evidence>
<dbReference type="PANTHER" id="PTHR23406:SF32">
    <property type="entry name" value="NADP-DEPENDENT MALIC ENZYME"/>
    <property type="match status" value="1"/>
</dbReference>
<keyword evidence="3 6" id="KW-0479">Metal-binding</keyword>
<dbReference type="InterPro" id="IPR015884">
    <property type="entry name" value="Malic_enzyme_CS"/>
</dbReference>
<dbReference type="Proteomes" id="UP000005446">
    <property type="component" value="Unassembled WGS sequence"/>
</dbReference>
<feature type="binding site" evidence="6">
    <location>
        <position position="36"/>
    </location>
    <ligand>
        <name>a divalent metal cation</name>
        <dbReference type="ChEBI" id="CHEBI:60240"/>
    </ligand>
</feature>
<feature type="domain" description="Malic enzyme NAD-binding" evidence="8">
    <location>
        <begin position="59"/>
        <end position="305"/>
    </location>
</feature>
<accession>H0EIA9</accession>
<feature type="binding site" evidence="5">
    <location>
        <position position="201"/>
    </location>
    <ligand>
        <name>(S)-malate</name>
        <dbReference type="ChEBI" id="CHEBI:15589"/>
    </ligand>
</feature>
<dbReference type="SMART" id="SM00919">
    <property type="entry name" value="Malic_M"/>
    <property type="match status" value="1"/>
</dbReference>
<feature type="binding site" evidence="6">
    <location>
        <position position="37"/>
    </location>
    <ligand>
        <name>a divalent metal cation</name>
        <dbReference type="ChEBI" id="CHEBI:60240"/>
    </ligand>
</feature>
<comment type="cofactor">
    <cofactor evidence="1">
        <name>Mn(2+)</name>
        <dbReference type="ChEBI" id="CHEBI:29035"/>
    </cofactor>
</comment>
<comment type="cofactor">
    <cofactor evidence="6">
        <name>Mg(2+)</name>
        <dbReference type="ChEBI" id="CHEBI:18420"/>
    </cofactor>
    <cofactor evidence="6">
        <name>Mn(2+)</name>
        <dbReference type="ChEBI" id="CHEBI:29035"/>
    </cofactor>
    <text evidence="6">Divalent metal cations. Prefers magnesium or manganese.</text>
</comment>
<protein>
    <recommendedName>
        <fullName evidence="7">Malic enzyme</fullName>
    </recommendedName>
</protein>
<evidence type="ECO:0000256" key="5">
    <source>
        <dbReference type="PIRSR" id="PIRSR000106-2"/>
    </source>
</evidence>
<dbReference type="InterPro" id="IPR037062">
    <property type="entry name" value="Malic_N_dom_sf"/>
</dbReference>
<dbReference type="SUPFAM" id="SSF53223">
    <property type="entry name" value="Aminoacid dehydrogenase-like, N-terminal domain"/>
    <property type="match status" value="1"/>
</dbReference>
<dbReference type="InterPro" id="IPR036291">
    <property type="entry name" value="NAD(P)-bd_dom_sf"/>
</dbReference>
<dbReference type="HOGENOM" id="CLU_011405_0_0_1"/>
<dbReference type="Gene3D" id="3.40.50.720">
    <property type="entry name" value="NAD(P)-binding Rossmann-like Domain"/>
    <property type="match status" value="2"/>
</dbReference>
<feature type="binding site" evidence="6">
    <location>
        <position position="58"/>
    </location>
    <ligand>
        <name>a divalent metal cation</name>
        <dbReference type="ChEBI" id="CHEBI:60240"/>
    </ligand>
</feature>
<dbReference type="GO" id="GO:0051287">
    <property type="term" value="F:NAD binding"/>
    <property type="evidence" value="ECO:0007669"/>
    <property type="project" value="InterPro"/>
</dbReference>
<keyword evidence="4 7" id="KW-0560">Oxidoreductase</keyword>
<feature type="binding site" evidence="5">
    <location>
        <position position="245"/>
    </location>
    <ligand>
        <name>(S)-malate</name>
        <dbReference type="ChEBI" id="CHEBI:15589"/>
    </ligand>
</feature>
<dbReference type="PROSITE" id="PS00331">
    <property type="entry name" value="MALIC_ENZYMES"/>
    <property type="match status" value="1"/>
</dbReference>
<dbReference type="InterPro" id="IPR012301">
    <property type="entry name" value="Malic_N_dom"/>
</dbReference>
<comment type="caution">
    <text evidence="9">The sequence shown here is derived from an EMBL/GenBank/DDBJ whole genome shotgun (WGS) entry which is preliminary data.</text>
</comment>
<evidence type="ECO:0000259" key="8">
    <source>
        <dbReference type="SMART" id="SM00919"/>
    </source>
</evidence>
<dbReference type="PANTHER" id="PTHR23406">
    <property type="entry name" value="MALIC ENZYME-RELATED"/>
    <property type="match status" value="1"/>
</dbReference>
<dbReference type="GO" id="GO:0006108">
    <property type="term" value="P:malate metabolic process"/>
    <property type="evidence" value="ECO:0007669"/>
    <property type="project" value="TreeGrafter"/>
</dbReference>
<dbReference type="GO" id="GO:0004471">
    <property type="term" value="F:malate dehydrogenase (decarboxylating) (NAD+) activity"/>
    <property type="evidence" value="ECO:0007669"/>
    <property type="project" value="TreeGrafter"/>
</dbReference>
<dbReference type="PRINTS" id="PR00072">
    <property type="entry name" value="MALOXRDTASE"/>
</dbReference>
<organism evidence="9 10">
    <name type="scientific">Glarea lozoyensis (strain ATCC 74030 / MF5533)</name>
    <dbReference type="NCBI Taxonomy" id="1104152"/>
    <lineage>
        <taxon>Eukaryota</taxon>
        <taxon>Fungi</taxon>
        <taxon>Dikarya</taxon>
        <taxon>Ascomycota</taxon>
        <taxon>Pezizomycotina</taxon>
        <taxon>Leotiomycetes</taxon>
        <taxon>Helotiales</taxon>
        <taxon>Helotiaceae</taxon>
        <taxon>Glarea</taxon>
    </lineage>
</organism>
<name>H0EIA9_GLAL7</name>
<evidence type="ECO:0000313" key="10">
    <source>
        <dbReference type="Proteomes" id="UP000005446"/>
    </source>
</evidence>
<dbReference type="GO" id="GO:0046872">
    <property type="term" value="F:metal ion binding"/>
    <property type="evidence" value="ECO:0007669"/>
    <property type="project" value="UniProtKB-KW"/>
</dbReference>
<dbReference type="PIRSF" id="PIRSF000106">
    <property type="entry name" value="ME"/>
    <property type="match status" value="1"/>
</dbReference>
<dbReference type="Gene3D" id="3.40.50.10380">
    <property type="entry name" value="Malic enzyme, N-terminal domain"/>
    <property type="match status" value="1"/>
</dbReference>
<dbReference type="InterPro" id="IPR046346">
    <property type="entry name" value="Aminoacid_DH-like_N_sf"/>
</dbReference>